<evidence type="ECO:0000313" key="1">
    <source>
        <dbReference type="EMBL" id="ODV87124.1"/>
    </source>
</evidence>
<dbReference type="GO" id="GO:0003735">
    <property type="term" value="F:structural constituent of ribosome"/>
    <property type="evidence" value="ECO:0007669"/>
    <property type="project" value="TreeGrafter"/>
</dbReference>
<gene>
    <name evidence="1" type="ORF">CANARDRAFT_5678</name>
</gene>
<dbReference type="Pfam" id="PF12824">
    <property type="entry name" value="MRP-L20"/>
    <property type="match status" value="1"/>
</dbReference>
<keyword evidence="2" id="KW-1185">Reference proteome</keyword>
<dbReference type="OrthoDB" id="6021263at2759"/>
<dbReference type="GO" id="GO:0005762">
    <property type="term" value="C:mitochondrial large ribosomal subunit"/>
    <property type="evidence" value="ECO:0007669"/>
    <property type="project" value="TreeGrafter"/>
</dbReference>
<accession>A0A1E4T5T8</accession>
<dbReference type="Proteomes" id="UP000094801">
    <property type="component" value="Unassembled WGS sequence"/>
</dbReference>
<reference evidence="2" key="1">
    <citation type="submission" date="2016-04" db="EMBL/GenBank/DDBJ databases">
        <title>Comparative genomics of biotechnologically important yeasts.</title>
        <authorList>
            <consortium name="DOE Joint Genome Institute"/>
            <person name="Riley R."/>
            <person name="Haridas S."/>
            <person name="Wolfe K.H."/>
            <person name="Lopes M.R."/>
            <person name="Hittinger C.T."/>
            <person name="Goker M."/>
            <person name="Salamov A."/>
            <person name="Wisecaver J."/>
            <person name="Long T.M."/>
            <person name="Aerts A.L."/>
            <person name="Barry K."/>
            <person name="Choi C."/>
            <person name="Clum A."/>
            <person name="Coughlan A.Y."/>
            <person name="Deshpande S."/>
            <person name="Douglass A.P."/>
            <person name="Hanson S.J."/>
            <person name="Klenk H.-P."/>
            <person name="Labutti K."/>
            <person name="Lapidus A."/>
            <person name="Lindquist E."/>
            <person name="Lipzen A."/>
            <person name="Meier-Kolthoff J.P."/>
            <person name="Ohm R.A."/>
            <person name="Otillar R.P."/>
            <person name="Pangilinan J."/>
            <person name="Peng Y."/>
            <person name="Rokas A."/>
            <person name="Rosa C.A."/>
            <person name="Scheuner C."/>
            <person name="Sibirny A.A."/>
            <person name="Slot J.C."/>
            <person name="Stielow J.B."/>
            <person name="Sun H."/>
            <person name="Kurtzman C.P."/>
            <person name="Blackwell M."/>
            <person name="Grigoriev I.V."/>
            <person name="Jeffries T.W."/>
        </authorList>
    </citation>
    <scope>NUCLEOTIDE SEQUENCE [LARGE SCALE GENOMIC DNA]</scope>
    <source>
        <strain evidence="2">NRRL YB-2248</strain>
    </source>
</reference>
<evidence type="ECO:0000313" key="2">
    <source>
        <dbReference type="Proteomes" id="UP000094801"/>
    </source>
</evidence>
<dbReference type="PANTHER" id="PTHR28266">
    <property type="entry name" value="54S RIBOSOMAL PROTEIN L20, MITOCHONDRIAL"/>
    <property type="match status" value="1"/>
</dbReference>
<dbReference type="InterPro" id="IPR024388">
    <property type="entry name" value="Ribosomal_mL58"/>
</dbReference>
<dbReference type="EMBL" id="KV453848">
    <property type="protein sequence ID" value="ODV87124.1"/>
    <property type="molecule type" value="Genomic_DNA"/>
</dbReference>
<proteinExistence type="predicted"/>
<organism evidence="1 2">
    <name type="scientific">[Candida] arabinofermentans NRRL YB-2248</name>
    <dbReference type="NCBI Taxonomy" id="983967"/>
    <lineage>
        <taxon>Eukaryota</taxon>
        <taxon>Fungi</taxon>
        <taxon>Dikarya</taxon>
        <taxon>Ascomycota</taxon>
        <taxon>Saccharomycotina</taxon>
        <taxon>Pichiomycetes</taxon>
        <taxon>Pichiales</taxon>
        <taxon>Pichiaceae</taxon>
        <taxon>Ogataea</taxon>
        <taxon>Ogataea/Candida clade</taxon>
    </lineage>
</organism>
<protein>
    <submittedName>
        <fullName evidence="1">Uncharacterized protein</fullName>
    </submittedName>
</protein>
<dbReference type="AlphaFoldDB" id="A0A1E4T5T8"/>
<name>A0A1E4T5T8_9ASCO</name>
<dbReference type="PANTHER" id="PTHR28266:SF1">
    <property type="entry name" value="LARGE RIBOSOMAL SUBUNIT PROTEIN ML58"/>
    <property type="match status" value="1"/>
</dbReference>
<sequence length="190" mass="21908">MFKLYGKSSIQSLNLTSIRLNSTKIPPKLPITPNKYNAKSSGFNLKPILPNGLYYHPSPSSLNCEITPKGFLPDLDPRKSSPLYYPETYKQEIINYMPIISKARTPINYSMDAESISELQNLRSKGVSRRELREKFNVSDFFINISTKPSDLTTIKENKKLKKASKRWSLGTRRAKEYKEKLHTLYEKDI</sequence>
<dbReference type="STRING" id="983967.A0A1E4T5T8"/>